<dbReference type="EMBL" id="JARPZN010000001">
    <property type="protein sequence ID" value="MDT2689160.1"/>
    <property type="molecule type" value="Genomic_DNA"/>
</dbReference>
<evidence type="ECO:0000313" key="3">
    <source>
        <dbReference type="Proteomes" id="UP001183682"/>
    </source>
</evidence>
<dbReference type="SUPFAM" id="SSF54593">
    <property type="entry name" value="Glyoxalase/Bleomycin resistance protein/Dihydroxybiphenyl dioxygenase"/>
    <property type="match status" value="1"/>
</dbReference>
<proteinExistence type="predicted"/>
<gene>
    <name evidence="2" type="ORF">P7E30_02925</name>
</gene>
<sequence length="133" mass="15110">MGKMVFINLPVQDIKRATSFYEALGFSKNEEFSNETSSGMMWNETIWVMLSEYAFYEQFLNGRKIADTQKTNAALIAFSFDTPEGARDFAKAAEANRGQSFQVEMGIPEEEMLGFEVLDPDGNQLESVWMKGY</sequence>
<feature type="domain" description="VOC" evidence="1">
    <location>
        <begin position="3"/>
        <end position="130"/>
    </location>
</feature>
<reference evidence="2" key="1">
    <citation type="submission" date="2023-03" db="EMBL/GenBank/DDBJ databases">
        <authorList>
            <person name="Shen W."/>
            <person name="Cai J."/>
        </authorList>
    </citation>
    <scope>NUCLEOTIDE SEQUENCE</scope>
    <source>
        <strain evidence="2">K69-2</strain>
    </source>
</reference>
<protein>
    <submittedName>
        <fullName evidence="2">Glyoxalase</fullName>
    </submittedName>
</protein>
<dbReference type="RefSeq" id="WP_311809694.1">
    <property type="nucleotide sequence ID" value="NZ_JARPZN010000001.1"/>
</dbReference>
<dbReference type="Pfam" id="PF22677">
    <property type="entry name" value="Ble-like_N"/>
    <property type="match status" value="1"/>
</dbReference>
<dbReference type="InterPro" id="IPR053863">
    <property type="entry name" value="Glyoxy/Ble-like_N"/>
</dbReference>
<comment type="caution">
    <text evidence="2">The sequence shown here is derived from an EMBL/GenBank/DDBJ whole genome shotgun (WGS) entry which is preliminary data.</text>
</comment>
<organism evidence="2 3">
    <name type="scientific">Enterococcus gallinarum</name>
    <dbReference type="NCBI Taxonomy" id="1353"/>
    <lineage>
        <taxon>Bacteria</taxon>
        <taxon>Bacillati</taxon>
        <taxon>Bacillota</taxon>
        <taxon>Bacilli</taxon>
        <taxon>Lactobacillales</taxon>
        <taxon>Enterococcaceae</taxon>
        <taxon>Enterococcus</taxon>
    </lineage>
</organism>
<dbReference type="InterPro" id="IPR029068">
    <property type="entry name" value="Glyas_Bleomycin-R_OHBP_Dase"/>
</dbReference>
<dbReference type="InterPro" id="IPR037523">
    <property type="entry name" value="VOC_core"/>
</dbReference>
<dbReference type="PANTHER" id="PTHR36503:SF2">
    <property type="entry name" value="BLR2408 PROTEIN"/>
    <property type="match status" value="1"/>
</dbReference>
<name>A0AAE4HPQ0_ENTGA</name>
<dbReference type="PROSITE" id="PS51819">
    <property type="entry name" value="VOC"/>
    <property type="match status" value="1"/>
</dbReference>
<evidence type="ECO:0000313" key="2">
    <source>
        <dbReference type="EMBL" id="MDT2689160.1"/>
    </source>
</evidence>
<dbReference type="AlphaFoldDB" id="A0AAE4HPQ0"/>
<dbReference type="Proteomes" id="UP001183682">
    <property type="component" value="Unassembled WGS sequence"/>
</dbReference>
<dbReference type="Gene3D" id="3.10.180.10">
    <property type="entry name" value="2,3-Dihydroxybiphenyl 1,2-Dioxygenase, domain 1"/>
    <property type="match status" value="1"/>
</dbReference>
<accession>A0AAE4HPQ0</accession>
<dbReference type="PANTHER" id="PTHR36503">
    <property type="entry name" value="BLR2520 PROTEIN"/>
    <property type="match status" value="1"/>
</dbReference>
<evidence type="ECO:0000259" key="1">
    <source>
        <dbReference type="PROSITE" id="PS51819"/>
    </source>
</evidence>